<evidence type="ECO:0000256" key="6">
    <source>
        <dbReference type="ARBA" id="ARBA00023014"/>
    </source>
</evidence>
<evidence type="ECO:0000256" key="3">
    <source>
        <dbReference type="ARBA" id="ARBA00022691"/>
    </source>
</evidence>
<keyword evidence="6" id="KW-0411">Iron-sulfur</keyword>
<evidence type="ECO:0000313" key="8">
    <source>
        <dbReference type="EMBL" id="KKQ17638.1"/>
    </source>
</evidence>
<dbReference type="AlphaFoldDB" id="A0A0G0FEY5"/>
<evidence type="ECO:0000256" key="5">
    <source>
        <dbReference type="ARBA" id="ARBA00023004"/>
    </source>
</evidence>
<keyword evidence="3" id="KW-0949">S-adenosyl-L-methionine</keyword>
<sequence>MNILLVESNGIKVEDVNSGENVGPIRLFHPKGNLLAITSHLQHVLPEAKVRTLDMKDGEDTKSFKTIKYGDRKLQISFLGKTLRPLEEEVKDTDFLFVTSNFTCETNSVLRVLDHAKKTNSRLRTFIGGSDVMARPDFYKDYVDGVFVGEIESLSEEELRSFLFNSKGIIYAKDNVNMNSLKPDFIGLDISRFKESDEGPLPKWVRSPFLSLETSRGCKRACNFCTTAYLKGRYRYMNLETINKFLDFYKQRGVKSILMIEDNLLSRVQAQTEAEREEGVIEVLAIIDLLKKKGFVWEWANGLEIGLLWNPFKNEVDVRLTEALYSHYGSDEMMVGCVRGYTPLEKLYQNFMNKFKKLVSFDKEKEILKVIASTNVPLIHCGVIIGTPDETEDSIKITEERATEVKELFESSGQTQTYINVFASIPLPGTPDYNNFSKKGALRYSITDSPELWTFTTSVIQGRVFSPENMTRIRVELSDRINGPEAAKYWRKSGKYFTDSMH</sequence>
<dbReference type="InterPro" id="IPR007197">
    <property type="entry name" value="rSAM"/>
</dbReference>
<dbReference type="Proteomes" id="UP000034508">
    <property type="component" value="Unassembled WGS sequence"/>
</dbReference>
<dbReference type="GO" id="GO:0046872">
    <property type="term" value="F:metal ion binding"/>
    <property type="evidence" value="ECO:0007669"/>
    <property type="project" value="UniProtKB-KW"/>
</dbReference>
<dbReference type="PROSITE" id="PS51918">
    <property type="entry name" value="RADICAL_SAM"/>
    <property type="match status" value="1"/>
</dbReference>
<dbReference type="Gene3D" id="3.80.30.20">
    <property type="entry name" value="tm_1862 like domain"/>
    <property type="match status" value="1"/>
</dbReference>
<protein>
    <submittedName>
        <fullName evidence="8">Radical SAM domain protein</fullName>
    </submittedName>
</protein>
<comment type="cofactor">
    <cofactor evidence="1">
        <name>[4Fe-4S] cluster</name>
        <dbReference type="ChEBI" id="CHEBI:49883"/>
    </cofactor>
</comment>
<proteinExistence type="predicted"/>
<feature type="domain" description="Radical SAM core" evidence="7">
    <location>
        <begin position="204"/>
        <end position="463"/>
    </location>
</feature>
<dbReference type="InterPro" id="IPR023404">
    <property type="entry name" value="rSAM_horseshoe"/>
</dbReference>
<dbReference type="GO" id="GO:0003824">
    <property type="term" value="F:catalytic activity"/>
    <property type="evidence" value="ECO:0007669"/>
    <property type="project" value="InterPro"/>
</dbReference>
<evidence type="ECO:0000256" key="4">
    <source>
        <dbReference type="ARBA" id="ARBA00022723"/>
    </source>
</evidence>
<dbReference type="InterPro" id="IPR058240">
    <property type="entry name" value="rSAM_sf"/>
</dbReference>
<dbReference type="GO" id="GO:0051539">
    <property type="term" value="F:4 iron, 4 sulfur cluster binding"/>
    <property type="evidence" value="ECO:0007669"/>
    <property type="project" value="UniProtKB-KW"/>
</dbReference>
<keyword evidence="2" id="KW-0004">4Fe-4S</keyword>
<keyword evidence="5" id="KW-0408">Iron</keyword>
<dbReference type="PANTHER" id="PTHR43409">
    <property type="entry name" value="ANAEROBIC MAGNESIUM-PROTOPORPHYRIN IX MONOMETHYL ESTER CYCLASE-RELATED"/>
    <property type="match status" value="1"/>
</dbReference>
<dbReference type="SFLD" id="SFLDS00029">
    <property type="entry name" value="Radical_SAM"/>
    <property type="match status" value="1"/>
</dbReference>
<dbReference type="InterPro" id="IPR006638">
    <property type="entry name" value="Elp3/MiaA/NifB-like_rSAM"/>
</dbReference>
<evidence type="ECO:0000256" key="1">
    <source>
        <dbReference type="ARBA" id="ARBA00001966"/>
    </source>
</evidence>
<dbReference type="PATRIC" id="fig|1618331.3.peg.813"/>
<comment type="caution">
    <text evidence="8">The sequence shown here is derived from an EMBL/GenBank/DDBJ whole genome shotgun (WGS) entry which is preliminary data.</text>
</comment>
<dbReference type="PROSITE" id="PS01278">
    <property type="entry name" value="MTTASE_RADICAL"/>
    <property type="match status" value="1"/>
</dbReference>
<dbReference type="SMART" id="SM00729">
    <property type="entry name" value="Elp3"/>
    <property type="match status" value="1"/>
</dbReference>
<evidence type="ECO:0000313" key="9">
    <source>
        <dbReference type="Proteomes" id="UP000034508"/>
    </source>
</evidence>
<dbReference type="EMBL" id="LBSM01000017">
    <property type="protein sequence ID" value="KKQ17638.1"/>
    <property type="molecule type" value="Genomic_DNA"/>
</dbReference>
<dbReference type="InterPro" id="IPR051198">
    <property type="entry name" value="BchE-like"/>
</dbReference>
<accession>A0A0G0FEY5</accession>
<dbReference type="SFLD" id="SFLDG01082">
    <property type="entry name" value="B12-binding_domain_containing"/>
    <property type="match status" value="1"/>
</dbReference>
<name>A0A0G0FEY5_9BACT</name>
<dbReference type="InterPro" id="IPR020612">
    <property type="entry name" value="Methylthiotransferase_CS"/>
</dbReference>
<organism evidence="8 9">
    <name type="scientific">Berkelbacteria bacterium GW2011_GWA1_36_9</name>
    <dbReference type="NCBI Taxonomy" id="1618331"/>
    <lineage>
        <taxon>Bacteria</taxon>
        <taxon>Candidatus Berkelbacteria</taxon>
    </lineage>
</organism>
<evidence type="ECO:0000256" key="2">
    <source>
        <dbReference type="ARBA" id="ARBA00022485"/>
    </source>
</evidence>
<keyword evidence="4" id="KW-0479">Metal-binding</keyword>
<reference evidence="8 9" key="1">
    <citation type="journal article" date="2015" name="Nature">
        <title>rRNA introns, odd ribosomes, and small enigmatic genomes across a large radiation of phyla.</title>
        <authorList>
            <person name="Brown C.T."/>
            <person name="Hug L.A."/>
            <person name="Thomas B.C."/>
            <person name="Sharon I."/>
            <person name="Castelle C.J."/>
            <person name="Singh A."/>
            <person name="Wilkins M.J."/>
            <person name="Williams K.H."/>
            <person name="Banfield J.F."/>
        </authorList>
    </citation>
    <scope>NUCLEOTIDE SEQUENCE [LARGE SCALE GENOMIC DNA]</scope>
</reference>
<gene>
    <name evidence="8" type="ORF">US31_C0017G0032</name>
</gene>
<dbReference type="SUPFAM" id="SSF102114">
    <property type="entry name" value="Radical SAM enzymes"/>
    <property type="match status" value="1"/>
</dbReference>
<evidence type="ECO:0000259" key="7">
    <source>
        <dbReference type="PROSITE" id="PS51918"/>
    </source>
</evidence>